<evidence type="ECO:0000313" key="1">
    <source>
        <dbReference type="EMBL" id="SFT61513.1"/>
    </source>
</evidence>
<evidence type="ECO:0008006" key="3">
    <source>
        <dbReference type="Google" id="ProtNLM"/>
    </source>
</evidence>
<organism evidence="1 2">
    <name type="scientific">Actinopolyspora righensis</name>
    <dbReference type="NCBI Taxonomy" id="995060"/>
    <lineage>
        <taxon>Bacteria</taxon>
        <taxon>Bacillati</taxon>
        <taxon>Actinomycetota</taxon>
        <taxon>Actinomycetes</taxon>
        <taxon>Actinopolysporales</taxon>
        <taxon>Actinopolysporaceae</taxon>
        <taxon>Actinopolyspora</taxon>
        <taxon>Actinopolyspora alba group</taxon>
    </lineage>
</organism>
<gene>
    <name evidence="1" type="ORF">SAMN04487904_104308</name>
</gene>
<proteinExistence type="predicted"/>
<sequence length="85" mass="9174">MADMQEIIAALNMAIEQLDGNAAGYALQRYEELEAPLQSLNGVPAYEQAAQAYNGLTASLKEAMAAEQQLKQVLEQARAMFQGGL</sequence>
<dbReference type="AlphaFoldDB" id="A0A1I6ZFP0"/>
<accession>A0A1I6ZFP0</accession>
<evidence type="ECO:0000313" key="2">
    <source>
        <dbReference type="Proteomes" id="UP000199165"/>
    </source>
</evidence>
<dbReference type="RefSeq" id="WP_092976986.1">
    <property type="nucleotide sequence ID" value="NZ_FPAT01000004.1"/>
</dbReference>
<dbReference type="Proteomes" id="UP000199165">
    <property type="component" value="Unassembled WGS sequence"/>
</dbReference>
<dbReference type="EMBL" id="FPAT01000004">
    <property type="protein sequence ID" value="SFT61513.1"/>
    <property type="molecule type" value="Genomic_DNA"/>
</dbReference>
<keyword evidence="2" id="KW-1185">Reference proteome</keyword>
<reference evidence="2" key="1">
    <citation type="submission" date="2016-10" db="EMBL/GenBank/DDBJ databases">
        <authorList>
            <person name="Varghese N."/>
            <person name="Submissions S."/>
        </authorList>
    </citation>
    <scope>NUCLEOTIDE SEQUENCE [LARGE SCALE GENOMIC DNA]</scope>
    <source>
        <strain evidence="2">DSM 45501</strain>
    </source>
</reference>
<name>A0A1I6ZFP0_9ACTN</name>
<protein>
    <recommendedName>
        <fullName evidence="3">PE family protein</fullName>
    </recommendedName>
</protein>